<reference evidence="2" key="1">
    <citation type="submission" date="2016-11" db="UniProtKB">
        <authorList>
            <consortium name="WormBaseParasite"/>
        </authorList>
    </citation>
    <scope>IDENTIFICATION</scope>
    <source>
        <strain evidence="2">KR3021</strain>
    </source>
</reference>
<accession>A0AC35U707</accession>
<name>A0AC35U707_9BILA</name>
<protein>
    <submittedName>
        <fullName evidence="2">Alpha-glucosidase</fullName>
    </submittedName>
</protein>
<evidence type="ECO:0000313" key="1">
    <source>
        <dbReference type="Proteomes" id="UP000095286"/>
    </source>
</evidence>
<sequence length="545" mass="60546">MSANDSLMSSSEGGVTKNVNPELGEVKFVNGNEEVDVNVQTKLIGLTKEQLEQYRNIPGWMYFRRFCFVLFWIFWGAMFFGAIAIVVFSPKCATKTDAKSYESSISYQMFVPTFKDTDSDGVGDFDGVAEKLDYLKKIGVESIWPSPIIKTDKNDFNGGAVVDFTTFDDRFGDENSLKKLIQATKEKGLKFVAEIPLSVSEFHPWAVDVKNNPNSPYRKYFSKVESRTLDLTNENVKKDILTAATKLVALGVDGIYLKNADHIDGISVRSLKESIIDAAENSKFVIFTYENDINNDEFHIHALITSDCNSINLAGCVINNINKGLASKKVIWSLVESDESRVDTKLNKNPAEAANLLTLLQLVLPGQSNIVYGNEFGLLSSVNNIAQHMPVMSWDSYNHTGFTDAEGALLFGLAKNSNAVDVATEFATSGSALKIFQKVAKLKNRDETLKSGMISAEVKNGLLYVYRYPEGKKGKMYILVLNLNADDKNERSVDLAHASLTDKDKTKVDVFVVSQGVEKYQARDQFDLNTEKIALTSMQGILLRV</sequence>
<evidence type="ECO:0000313" key="2">
    <source>
        <dbReference type="WBParaSite" id="RSKR_0000817300.1"/>
    </source>
</evidence>
<dbReference type="WBParaSite" id="RSKR_0000817300.1">
    <property type="protein sequence ID" value="RSKR_0000817300.1"/>
    <property type="gene ID" value="RSKR_0000817300"/>
</dbReference>
<proteinExistence type="predicted"/>
<organism evidence="1 2">
    <name type="scientific">Rhabditophanes sp. KR3021</name>
    <dbReference type="NCBI Taxonomy" id="114890"/>
    <lineage>
        <taxon>Eukaryota</taxon>
        <taxon>Metazoa</taxon>
        <taxon>Ecdysozoa</taxon>
        <taxon>Nematoda</taxon>
        <taxon>Chromadorea</taxon>
        <taxon>Rhabditida</taxon>
        <taxon>Tylenchina</taxon>
        <taxon>Panagrolaimomorpha</taxon>
        <taxon>Strongyloidoidea</taxon>
        <taxon>Alloionematidae</taxon>
        <taxon>Rhabditophanes</taxon>
    </lineage>
</organism>
<dbReference type="Proteomes" id="UP000095286">
    <property type="component" value="Unplaced"/>
</dbReference>